<evidence type="ECO:0000313" key="2">
    <source>
        <dbReference type="Proteomes" id="UP001589738"/>
    </source>
</evidence>
<dbReference type="EMBL" id="JBHLUU010000005">
    <property type="protein sequence ID" value="MFC0473833.1"/>
    <property type="molecule type" value="Genomic_DNA"/>
</dbReference>
<dbReference type="Proteomes" id="UP001589738">
    <property type="component" value="Unassembled WGS sequence"/>
</dbReference>
<reference evidence="1 2" key="1">
    <citation type="submission" date="2024-09" db="EMBL/GenBank/DDBJ databases">
        <authorList>
            <person name="Sun Q."/>
            <person name="Mori K."/>
        </authorList>
    </citation>
    <scope>NUCLEOTIDE SEQUENCE [LARGE SCALE GENOMIC DNA]</scope>
    <source>
        <strain evidence="1 2">CGMCC 1.9126</strain>
    </source>
</reference>
<dbReference type="Gene3D" id="2.60.40.10">
    <property type="entry name" value="Immunoglobulins"/>
    <property type="match status" value="1"/>
</dbReference>
<dbReference type="RefSeq" id="WP_377057384.1">
    <property type="nucleotide sequence ID" value="NZ_JBHLUU010000005.1"/>
</dbReference>
<dbReference type="InterPro" id="IPR013783">
    <property type="entry name" value="Ig-like_fold"/>
</dbReference>
<sequence>MKIAKNIKSILGVLLITLWIFTTAVPIQAIVKNDEGQSSVTVDSENAFIQFGDAKIASYEGTISDPLKVEGDLMDLNNVVNPSVLAYPSSLSFGLVRPVGNQTYKMTVTLTNPTNEELAYTISNDKNVKVTDMEVTIPAKKSMDITAEVVKHGTHASGQEGTPTFVSGYLDVSSSEGKIRIPYQYVIYNR</sequence>
<gene>
    <name evidence="1" type="ORF">ACFFHF_00550</name>
</gene>
<proteinExistence type="predicted"/>
<protein>
    <submittedName>
        <fullName evidence="1">Uncharacterized protein</fullName>
    </submittedName>
</protein>
<evidence type="ECO:0000313" key="1">
    <source>
        <dbReference type="EMBL" id="MFC0473833.1"/>
    </source>
</evidence>
<keyword evidence="2" id="KW-1185">Reference proteome</keyword>
<comment type="caution">
    <text evidence="1">The sequence shown here is derived from an EMBL/GenBank/DDBJ whole genome shotgun (WGS) entry which is preliminary data.</text>
</comment>
<accession>A0ABV6KPD0</accession>
<organism evidence="1 2">
    <name type="scientific">Robertmurraya beringensis</name>
    <dbReference type="NCBI Taxonomy" id="641660"/>
    <lineage>
        <taxon>Bacteria</taxon>
        <taxon>Bacillati</taxon>
        <taxon>Bacillota</taxon>
        <taxon>Bacilli</taxon>
        <taxon>Bacillales</taxon>
        <taxon>Bacillaceae</taxon>
        <taxon>Robertmurraya</taxon>
    </lineage>
</organism>
<name>A0ABV6KPD0_9BACI</name>